<feature type="transmembrane region" description="Helical" evidence="6">
    <location>
        <begin position="75"/>
        <end position="95"/>
    </location>
</feature>
<evidence type="ECO:0000313" key="8">
    <source>
        <dbReference type="EMBL" id="CAD7457020.1"/>
    </source>
</evidence>
<evidence type="ECO:0000256" key="1">
    <source>
        <dbReference type="ARBA" id="ARBA00004127"/>
    </source>
</evidence>
<reference evidence="8" key="1">
    <citation type="submission" date="2020-11" db="EMBL/GenBank/DDBJ databases">
        <authorList>
            <person name="Tran Van P."/>
        </authorList>
    </citation>
    <scope>NUCLEOTIDE SEQUENCE</scope>
</reference>
<feature type="transmembrane region" description="Helical" evidence="6">
    <location>
        <begin position="351"/>
        <end position="372"/>
    </location>
</feature>
<dbReference type="AlphaFoldDB" id="A0A7R9IES9"/>
<protein>
    <recommendedName>
        <fullName evidence="7">Transmembrane protein 135 N-terminal domain-containing protein</fullName>
    </recommendedName>
</protein>
<gene>
    <name evidence="8" type="ORF">TTEB3V08_LOCUS5031</name>
</gene>
<feature type="transmembrane region" description="Helical" evidence="6">
    <location>
        <begin position="129"/>
        <end position="148"/>
    </location>
</feature>
<dbReference type="InterPro" id="IPR031926">
    <property type="entry name" value="TMEM135_N"/>
</dbReference>
<keyword evidence="3 6" id="KW-0812">Transmembrane</keyword>
<feature type="transmembrane region" description="Helical" evidence="6">
    <location>
        <begin position="307"/>
        <end position="331"/>
    </location>
</feature>
<dbReference type="EMBL" id="OE001531">
    <property type="protein sequence ID" value="CAD7457020.1"/>
    <property type="molecule type" value="Genomic_DNA"/>
</dbReference>
<dbReference type="PANTHER" id="PTHR12459">
    <property type="entry name" value="TRANSMEMBRANE PROTEIN 135-RELATED"/>
    <property type="match status" value="1"/>
</dbReference>
<accession>A0A7R9IES9</accession>
<dbReference type="Pfam" id="PF15982">
    <property type="entry name" value="TMEM135_C_rich"/>
    <property type="match status" value="1"/>
</dbReference>
<evidence type="ECO:0000259" key="7">
    <source>
        <dbReference type="Pfam" id="PF15982"/>
    </source>
</evidence>
<dbReference type="InterPro" id="IPR026749">
    <property type="entry name" value="Tmem135"/>
</dbReference>
<evidence type="ECO:0000256" key="5">
    <source>
        <dbReference type="ARBA" id="ARBA00023136"/>
    </source>
</evidence>
<evidence type="ECO:0000256" key="4">
    <source>
        <dbReference type="ARBA" id="ARBA00022989"/>
    </source>
</evidence>
<comment type="subcellular location">
    <subcellularLocation>
        <location evidence="1">Endomembrane system</location>
        <topology evidence="1">Multi-pass membrane protein</topology>
    </subcellularLocation>
</comment>
<evidence type="ECO:0000256" key="6">
    <source>
        <dbReference type="SAM" id="Phobius"/>
    </source>
</evidence>
<feature type="domain" description="Transmembrane protein 135 N-terminal" evidence="7">
    <location>
        <begin position="69"/>
        <end position="120"/>
    </location>
</feature>
<proteinExistence type="inferred from homology"/>
<organism evidence="8">
    <name type="scientific">Timema tahoe</name>
    <dbReference type="NCBI Taxonomy" id="61484"/>
    <lineage>
        <taxon>Eukaryota</taxon>
        <taxon>Metazoa</taxon>
        <taxon>Ecdysozoa</taxon>
        <taxon>Arthropoda</taxon>
        <taxon>Hexapoda</taxon>
        <taxon>Insecta</taxon>
        <taxon>Pterygota</taxon>
        <taxon>Neoptera</taxon>
        <taxon>Polyneoptera</taxon>
        <taxon>Phasmatodea</taxon>
        <taxon>Timematodea</taxon>
        <taxon>Timematoidea</taxon>
        <taxon>Timematidae</taxon>
        <taxon>Timema</taxon>
    </lineage>
</organism>
<dbReference type="PANTHER" id="PTHR12459:SF15">
    <property type="entry name" value="TRANSMEMBRANE PROTEIN 135"/>
    <property type="match status" value="1"/>
</dbReference>
<dbReference type="GO" id="GO:0012505">
    <property type="term" value="C:endomembrane system"/>
    <property type="evidence" value="ECO:0007669"/>
    <property type="project" value="UniProtKB-SubCell"/>
</dbReference>
<evidence type="ECO:0000256" key="3">
    <source>
        <dbReference type="ARBA" id="ARBA00022692"/>
    </source>
</evidence>
<comment type="similarity">
    <text evidence="2">Belongs to the TMEM135 family.</text>
</comment>
<sequence length="430" mass="48372">MYVHEAHLSSFVEFLMYDFNSFRDEKEVAIAAKETYNWFVDLFQHSLPRRLIIGLLIFPALTAKETYNSNILGNFNVLTVSFVPALLSSYVAILLERPSRRGLLSLYVTNVASETLFRMASWRGLVRPLPYGEVIIFTTSIATLLFLYRSSHATSDSIYSLLRFVVGPFEEKGYAENREDLPSQDFSPRFDRRSPGVVKAALQVYKSLVRGVKNYGRHSACPHPFSCTFYTLQGAVKLFSLGYGLQACLRVLLQLKRVVRRPNLLPSLLVHKNALKLGAFLGGLSGIFRFVSCLLRRVANKDSQYHAIPAGIFAGLAFSFFPDNTIALYVMWKSLQILYNDAVEKGYLPKLPGFTILLYSISTAILFHAAVLEPHNLRPSYWKFLFTISGGRISAMDRTSLDVFGLKSSQGLLEAVGRTSTVILPTSHFQ</sequence>
<evidence type="ECO:0000256" key="2">
    <source>
        <dbReference type="ARBA" id="ARBA00008924"/>
    </source>
</evidence>
<keyword evidence="5 6" id="KW-0472">Membrane</keyword>
<keyword evidence="4 6" id="KW-1133">Transmembrane helix</keyword>
<name>A0A7R9IES9_9NEOP</name>